<comment type="caution">
    <text evidence="1">The sequence shown here is derived from an EMBL/GenBank/DDBJ whole genome shotgun (WGS) entry which is preliminary data.</text>
</comment>
<organism evidence="1 2">
    <name type="scientific">Aliivibrio finisterrensis</name>
    <dbReference type="NCBI Taxonomy" id="511998"/>
    <lineage>
        <taxon>Bacteria</taxon>
        <taxon>Pseudomonadati</taxon>
        <taxon>Pseudomonadota</taxon>
        <taxon>Gammaproteobacteria</taxon>
        <taxon>Vibrionales</taxon>
        <taxon>Vibrionaceae</taxon>
        <taxon>Aliivibrio</taxon>
    </lineage>
</organism>
<name>A0A4Q5K843_9GAMM</name>
<accession>A0A4Q5K843</accession>
<sequence length="83" mass="9380">MRYTSFNDTLRLVVALTLGLGNLLSLNGAAKKAATEWAAFFVPAIWVFHFSKSKDSITFIPSQRKRLPNLFLSYFELGNHSDK</sequence>
<evidence type="ECO:0000313" key="2">
    <source>
        <dbReference type="Proteomes" id="UP000293465"/>
    </source>
</evidence>
<reference evidence="1 2" key="1">
    <citation type="submission" date="2019-02" db="EMBL/GenBank/DDBJ databases">
        <title>Genome sequences of Aliivibrio finisterrensis strains from farmed Atlantic salmon.</title>
        <authorList>
            <person name="Bowman J.P."/>
        </authorList>
    </citation>
    <scope>NUCLEOTIDE SEQUENCE [LARGE SCALE GENOMIC DNA]</scope>
    <source>
        <strain evidence="1 2">A32</strain>
    </source>
</reference>
<dbReference type="AlphaFoldDB" id="A0A4Q5K843"/>
<dbReference type="EMBL" id="SEZJ01000031">
    <property type="protein sequence ID" value="RYU41123.1"/>
    <property type="molecule type" value="Genomic_DNA"/>
</dbReference>
<protein>
    <submittedName>
        <fullName evidence="1">Uncharacterized protein</fullName>
    </submittedName>
</protein>
<dbReference type="Proteomes" id="UP000293465">
    <property type="component" value="Unassembled WGS sequence"/>
</dbReference>
<evidence type="ECO:0000313" key="1">
    <source>
        <dbReference type="EMBL" id="RYU41123.1"/>
    </source>
</evidence>
<proteinExistence type="predicted"/>
<gene>
    <name evidence="1" type="ORF">ERW49_18825</name>
</gene>